<dbReference type="Pfam" id="PF00528">
    <property type="entry name" value="BPD_transp_1"/>
    <property type="match status" value="1"/>
</dbReference>
<name>A0A5J4JDL4_9BACI</name>
<dbReference type="PANTHER" id="PTHR32243">
    <property type="entry name" value="MALTOSE TRANSPORT SYSTEM PERMEASE-RELATED"/>
    <property type="match status" value="1"/>
</dbReference>
<sequence>MAKRSHRFEIAIHYLILSILGILFLLPLLWMLFASVDPNAIQALKVPEKVTFQNFNSILTDPGLMRSFVIGFFISGGQALLVVFLCIIAAYPLSRYTLKYKKSFMMTILFLTSLPITAVMVPVYQLFLTLKLQDSLIATTLFLTASSLPYGIWMMKNFMDSVPIELEESAWVDGASTLRGIRSIVAPLMLPGIFTVGIFTFAGSWGNFFVPYILIQTPEKMPASVTIFQFFGNFGMVNYGRLAAFSVLYTIPVVVFYAFSQSYMSKGFSLGGATKG</sequence>
<comment type="subcellular location">
    <subcellularLocation>
        <location evidence="1 7">Cell membrane</location>
        <topology evidence="1 7">Multi-pass membrane protein</topology>
    </subcellularLocation>
</comment>
<evidence type="ECO:0000256" key="5">
    <source>
        <dbReference type="ARBA" id="ARBA00022989"/>
    </source>
</evidence>
<feature type="transmembrane region" description="Helical" evidence="7">
    <location>
        <begin position="103"/>
        <end position="124"/>
    </location>
</feature>
<keyword evidence="5 7" id="KW-1133">Transmembrane helix</keyword>
<protein>
    <submittedName>
        <fullName evidence="9">Sugar ABC transporter permease</fullName>
    </submittedName>
</protein>
<keyword evidence="3" id="KW-1003">Cell membrane</keyword>
<dbReference type="InterPro" id="IPR035906">
    <property type="entry name" value="MetI-like_sf"/>
</dbReference>
<gene>
    <name evidence="9" type="ORF">BpJC7_11340</name>
</gene>
<feature type="transmembrane region" description="Helical" evidence="7">
    <location>
        <begin position="188"/>
        <end position="215"/>
    </location>
</feature>
<keyword evidence="6 7" id="KW-0472">Membrane</keyword>
<dbReference type="GO" id="GO:0055085">
    <property type="term" value="P:transmembrane transport"/>
    <property type="evidence" value="ECO:0007669"/>
    <property type="project" value="InterPro"/>
</dbReference>
<dbReference type="GO" id="GO:0005886">
    <property type="term" value="C:plasma membrane"/>
    <property type="evidence" value="ECO:0007669"/>
    <property type="project" value="UniProtKB-SubCell"/>
</dbReference>
<dbReference type="Proteomes" id="UP000391919">
    <property type="component" value="Unassembled WGS sequence"/>
</dbReference>
<dbReference type="PANTHER" id="PTHR32243:SF18">
    <property type="entry name" value="INNER MEMBRANE ABC TRANSPORTER PERMEASE PROTEIN YCJP"/>
    <property type="match status" value="1"/>
</dbReference>
<dbReference type="CDD" id="cd06261">
    <property type="entry name" value="TM_PBP2"/>
    <property type="match status" value="1"/>
</dbReference>
<evidence type="ECO:0000256" key="3">
    <source>
        <dbReference type="ARBA" id="ARBA00022475"/>
    </source>
</evidence>
<dbReference type="InterPro" id="IPR000515">
    <property type="entry name" value="MetI-like"/>
</dbReference>
<evidence type="ECO:0000256" key="2">
    <source>
        <dbReference type="ARBA" id="ARBA00022448"/>
    </source>
</evidence>
<evidence type="ECO:0000313" key="9">
    <source>
        <dbReference type="EMBL" id="GER69831.1"/>
    </source>
</evidence>
<evidence type="ECO:0000313" key="10">
    <source>
        <dbReference type="Proteomes" id="UP000391919"/>
    </source>
</evidence>
<dbReference type="SUPFAM" id="SSF161098">
    <property type="entry name" value="MetI-like"/>
    <property type="match status" value="1"/>
</dbReference>
<organism evidence="9 10">
    <name type="scientific">Weizmannia acidilactici</name>
    <dbReference type="NCBI Taxonomy" id="2607726"/>
    <lineage>
        <taxon>Bacteria</taxon>
        <taxon>Bacillati</taxon>
        <taxon>Bacillota</taxon>
        <taxon>Bacilli</taxon>
        <taxon>Bacillales</taxon>
        <taxon>Bacillaceae</taxon>
        <taxon>Heyndrickxia</taxon>
    </lineage>
</organism>
<evidence type="ECO:0000256" key="6">
    <source>
        <dbReference type="ARBA" id="ARBA00023136"/>
    </source>
</evidence>
<feature type="transmembrane region" description="Helical" evidence="7">
    <location>
        <begin position="12"/>
        <end position="33"/>
    </location>
</feature>
<keyword evidence="4 7" id="KW-0812">Transmembrane</keyword>
<reference evidence="9 10" key="1">
    <citation type="submission" date="2019-09" db="EMBL/GenBank/DDBJ databases">
        <title>Draft genome sequence of Bacillus sp. JC-7.</title>
        <authorList>
            <person name="Tanaka N."/>
            <person name="Shiwa Y."/>
            <person name="Fujita N."/>
            <person name="Tanasupawat S."/>
        </authorList>
    </citation>
    <scope>NUCLEOTIDE SEQUENCE [LARGE SCALE GENOMIC DNA]</scope>
    <source>
        <strain evidence="9 10">JC-7</strain>
    </source>
</reference>
<evidence type="ECO:0000256" key="1">
    <source>
        <dbReference type="ARBA" id="ARBA00004651"/>
    </source>
</evidence>
<evidence type="ECO:0000256" key="7">
    <source>
        <dbReference type="RuleBase" id="RU363032"/>
    </source>
</evidence>
<feature type="transmembrane region" description="Helical" evidence="7">
    <location>
        <begin position="136"/>
        <end position="153"/>
    </location>
</feature>
<evidence type="ECO:0000256" key="4">
    <source>
        <dbReference type="ARBA" id="ARBA00022692"/>
    </source>
</evidence>
<dbReference type="EMBL" id="BKZQ01000011">
    <property type="protein sequence ID" value="GER69831.1"/>
    <property type="molecule type" value="Genomic_DNA"/>
</dbReference>
<keyword evidence="2 7" id="KW-0813">Transport</keyword>
<comment type="similarity">
    <text evidence="7">Belongs to the binding-protein-dependent transport system permease family.</text>
</comment>
<dbReference type="InterPro" id="IPR050901">
    <property type="entry name" value="BP-dep_ABC_trans_perm"/>
</dbReference>
<feature type="transmembrane region" description="Helical" evidence="7">
    <location>
        <begin position="68"/>
        <end position="91"/>
    </location>
</feature>
<dbReference type="Gene3D" id="1.10.3720.10">
    <property type="entry name" value="MetI-like"/>
    <property type="match status" value="1"/>
</dbReference>
<dbReference type="PROSITE" id="PS50928">
    <property type="entry name" value="ABC_TM1"/>
    <property type="match status" value="1"/>
</dbReference>
<comment type="caution">
    <text evidence="9">The sequence shown here is derived from an EMBL/GenBank/DDBJ whole genome shotgun (WGS) entry which is preliminary data.</text>
</comment>
<proteinExistence type="inferred from homology"/>
<feature type="transmembrane region" description="Helical" evidence="7">
    <location>
        <begin position="239"/>
        <end position="259"/>
    </location>
</feature>
<feature type="domain" description="ABC transmembrane type-1" evidence="8">
    <location>
        <begin position="68"/>
        <end position="260"/>
    </location>
</feature>
<evidence type="ECO:0000259" key="8">
    <source>
        <dbReference type="PROSITE" id="PS50928"/>
    </source>
</evidence>
<dbReference type="RefSeq" id="WP_151680693.1">
    <property type="nucleotide sequence ID" value="NZ_BKZQ01000011.1"/>
</dbReference>
<keyword evidence="10" id="KW-1185">Reference proteome</keyword>
<dbReference type="AlphaFoldDB" id="A0A5J4JDL4"/>
<accession>A0A5J4JDL4</accession>